<sequence>MDDAAHTTDPAPSPDAALTTDLLVVGAGPTGLMAGLVARRRGLSALVVDPKPGPTRESRAIVIQSRSMEILDQLGLVAPVLDGAQAAGRIRIRQGGPGVGADFAAAQQGDTPFPGARVFEQSRTEHLLADALATEGAPVRYGHGLVSFTADPSADEGVEALIDGPDGPVRVRARWLIGADGASSPVRHRLGLPFEGVTDEATFCVADLHGVRGIETGALTARFGRQRFAILFPLGGGGHARLIWLHGGAEPDQEEALAGAREDLGIRYERVDWFSAYRVHHRVAARFRQGPVFLAGDAAHVHSPVGGQGMNTGLQDAHHLVNLLADVASGLREPGQLERYEAERRPVALTLVRIVDRAFGVIARPGRGTAFARRRARDLLAVLAQRLLASPAGHRLGGWLGQYRIHYHPVPDGEPLPRWARDRAVGRRLLPTDGNREALRAMTWQLHVVGTDEAVRPQVPAAVEGPFFDAGPRRSETPGRETRADRGTDAGRGPRSDRDSAARMLLVRPDGFIAASWPLHAGTAAASDVADALRAYGIPPGWAGGPSA</sequence>
<evidence type="ECO:0000313" key="7">
    <source>
        <dbReference type="Proteomes" id="UP000775129"/>
    </source>
</evidence>
<evidence type="ECO:0000256" key="4">
    <source>
        <dbReference type="SAM" id="MobiDB-lite"/>
    </source>
</evidence>
<gene>
    <name evidence="6" type="ORF">K8W24_07330</name>
</gene>
<dbReference type="EMBL" id="DYWO01000217">
    <property type="protein sequence ID" value="HJF49598.1"/>
    <property type="molecule type" value="Genomic_DNA"/>
</dbReference>
<evidence type="ECO:0000259" key="5">
    <source>
        <dbReference type="Pfam" id="PF01494"/>
    </source>
</evidence>
<feature type="domain" description="FAD-binding" evidence="5">
    <location>
        <begin position="20"/>
        <end position="353"/>
    </location>
</feature>
<protein>
    <submittedName>
        <fullName evidence="6">FAD-dependent monooxygenase</fullName>
    </submittedName>
</protein>
<dbReference type="GO" id="GO:0071949">
    <property type="term" value="F:FAD binding"/>
    <property type="evidence" value="ECO:0007669"/>
    <property type="project" value="InterPro"/>
</dbReference>
<reference evidence="6" key="1">
    <citation type="journal article" date="2021" name="PeerJ">
        <title>Extensive microbial diversity within the chicken gut microbiome revealed by metagenomics and culture.</title>
        <authorList>
            <person name="Gilroy R."/>
            <person name="Ravi A."/>
            <person name="Getino M."/>
            <person name="Pursley I."/>
            <person name="Horton D.L."/>
            <person name="Alikhan N.F."/>
            <person name="Baker D."/>
            <person name="Gharbi K."/>
            <person name="Hall N."/>
            <person name="Watson M."/>
            <person name="Adriaenssens E.M."/>
            <person name="Foster-Nyarko E."/>
            <person name="Jarju S."/>
            <person name="Secka A."/>
            <person name="Antonio M."/>
            <person name="Oren A."/>
            <person name="Chaudhuri R.R."/>
            <person name="La Ragione R."/>
            <person name="Hildebrand F."/>
            <person name="Pallen M.J."/>
        </authorList>
    </citation>
    <scope>NUCLEOTIDE SEQUENCE</scope>
    <source>
        <strain evidence="6">1647</strain>
    </source>
</reference>
<keyword evidence="6" id="KW-0560">Oxidoreductase</keyword>
<accession>A0A921KQK2</accession>
<organism evidence="6 7">
    <name type="scientific">Brachybacterium paraconglomeratum</name>
    <dbReference type="NCBI Taxonomy" id="173362"/>
    <lineage>
        <taxon>Bacteria</taxon>
        <taxon>Bacillati</taxon>
        <taxon>Actinomycetota</taxon>
        <taxon>Actinomycetes</taxon>
        <taxon>Micrococcales</taxon>
        <taxon>Dermabacteraceae</taxon>
        <taxon>Brachybacterium</taxon>
    </lineage>
</organism>
<dbReference type="PANTHER" id="PTHR43004">
    <property type="entry name" value="TRK SYSTEM POTASSIUM UPTAKE PROTEIN"/>
    <property type="match status" value="1"/>
</dbReference>
<keyword evidence="6" id="KW-0503">Monooxygenase</keyword>
<evidence type="ECO:0000256" key="1">
    <source>
        <dbReference type="ARBA" id="ARBA00001974"/>
    </source>
</evidence>
<keyword evidence="2" id="KW-0285">Flavoprotein</keyword>
<evidence type="ECO:0000256" key="2">
    <source>
        <dbReference type="ARBA" id="ARBA00022630"/>
    </source>
</evidence>
<dbReference type="SUPFAM" id="SSF51905">
    <property type="entry name" value="FAD/NAD(P)-binding domain"/>
    <property type="match status" value="1"/>
</dbReference>
<proteinExistence type="predicted"/>
<dbReference type="Proteomes" id="UP000775129">
    <property type="component" value="Unassembled WGS sequence"/>
</dbReference>
<keyword evidence="3" id="KW-0274">FAD</keyword>
<dbReference type="InterPro" id="IPR050641">
    <property type="entry name" value="RIFMO-like"/>
</dbReference>
<feature type="region of interest" description="Disordered" evidence="4">
    <location>
        <begin position="464"/>
        <end position="501"/>
    </location>
</feature>
<dbReference type="Gene3D" id="3.50.50.60">
    <property type="entry name" value="FAD/NAD(P)-binding domain"/>
    <property type="match status" value="1"/>
</dbReference>
<dbReference type="AlphaFoldDB" id="A0A921KQK2"/>
<dbReference type="PRINTS" id="PR00420">
    <property type="entry name" value="RNGMNOXGNASE"/>
</dbReference>
<dbReference type="PANTHER" id="PTHR43004:SF19">
    <property type="entry name" value="BINDING MONOOXYGENASE, PUTATIVE (JCVI)-RELATED"/>
    <property type="match status" value="1"/>
</dbReference>
<evidence type="ECO:0000313" key="6">
    <source>
        <dbReference type="EMBL" id="HJF49598.1"/>
    </source>
</evidence>
<comment type="cofactor">
    <cofactor evidence="1">
        <name>FAD</name>
        <dbReference type="ChEBI" id="CHEBI:57692"/>
    </cofactor>
</comment>
<name>A0A921KQK2_9MICO</name>
<dbReference type="InterPro" id="IPR036188">
    <property type="entry name" value="FAD/NAD-bd_sf"/>
</dbReference>
<reference evidence="6" key="2">
    <citation type="submission" date="2021-09" db="EMBL/GenBank/DDBJ databases">
        <authorList>
            <person name="Gilroy R."/>
        </authorList>
    </citation>
    <scope>NUCLEOTIDE SEQUENCE</scope>
    <source>
        <strain evidence="6">1647</strain>
    </source>
</reference>
<comment type="caution">
    <text evidence="6">The sequence shown here is derived from an EMBL/GenBank/DDBJ whole genome shotgun (WGS) entry which is preliminary data.</text>
</comment>
<feature type="compositionally biased region" description="Basic and acidic residues" evidence="4">
    <location>
        <begin position="471"/>
        <end position="501"/>
    </location>
</feature>
<dbReference type="GO" id="GO:0016709">
    <property type="term" value="F:oxidoreductase activity, acting on paired donors, with incorporation or reduction of molecular oxygen, NAD(P)H as one donor, and incorporation of one atom of oxygen"/>
    <property type="evidence" value="ECO:0007669"/>
    <property type="project" value="UniProtKB-ARBA"/>
</dbReference>
<dbReference type="Gene3D" id="3.30.70.2450">
    <property type="match status" value="1"/>
</dbReference>
<evidence type="ECO:0000256" key="3">
    <source>
        <dbReference type="ARBA" id="ARBA00022827"/>
    </source>
</evidence>
<dbReference type="InterPro" id="IPR002938">
    <property type="entry name" value="FAD-bd"/>
</dbReference>
<dbReference type="Pfam" id="PF01494">
    <property type="entry name" value="FAD_binding_3"/>
    <property type="match status" value="1"/>
</dbReference>